<dbReference type="PANTHER" id="PTHR13847">
    <property type="entry name" value="SARCOSINE DEHYDROGENASE-RELATED"/>
    <property type="match status" value="1"/>
</dbReference>
<organism evidence="3 4">
    <name type="scientific">Methylopila jiangsuensis</name>
    <dbReference type="NCBI Taxonomy" id="586230"/>
    <lineage>
        <taxon>Bacteria</taxon>
        <taxon>Pseudomonadati</taxon>
        <taxon>Pseudomonadota</taxon>
        <taxon>Alphaproteobacteria</taxon>
        <taxon>Hyphomicrobiales</taxon>
        <taxon>Methylopilaceae</taxon>
        <taxon>Methylopila</taxon>
    </lineage>
</organism>
<dbReference type="InterPro" id="IPR036188">
    <property type="entry name" value="FAD/NAD-bd_sf"/>
</dbReference>
<protein>
    <recommendedName>
        <fullName evidence="2">FAD dependent oxidoreductase domain-containing protein</fullName>
    </recommendedName>
</protein>
<dbReference type="Proteomes" id="UP001143364">
    <property type="component" value="Unassembled WGS sequence"/>
</dbReference>
<reference evidence="3" key="2">
    <citation type="submission" date="2023-01" db="EMBL/GenBank/DDBJ databases">
        <authorList>
            <person name="Sun Q."/>
            <person name="Evtushenko L."/>
        </authorList>
    </citation>
    <scope>NUCLEOTIDE SEQUENCE</scope>
    <source>
        <strain evidence="3">VKM B-2555</strain>
    </source>
</reference>
<dbReference type="Pfam" id="PF01266">
    <property type="entry name" value="DAO"/>
    <property type="match status" value="1"/>
</dbReference>
<keyword evidence="4" id="KW-1185">Reference proteome</keyword>
<dbReference type="Gene3D" id="3.50.50.60">
    <property type="entry name" value="FAD/NAD(P)-binding domain"/>
    <property type="match status" value="1"/>
</dbReference>
<accession>A0A9W6JGG5</accession>
<dbReference type="EMBL" id="BSFK01000005">
    <property type="protein sequence ID" value="GLK75981.1"/>
    <property type="molecule type" value="Genomic_DNA"/>
</dbReference>
<dbReference type="AlphaFoldDB" id="A0A9W6JGG5"/>
<proteinExistence type="predicted"/>
<dbReference type="PANTHER" id="PTHR13847:SF289">
    <property type="entry name" value="GLYCINE OXIDASE"/>
    <property type="match status" value="1"/>
</dbReference>
<reference evidence="3" key="1">
    <citation type="journal article" date="2014" name="Int. J. Syst. Evol. Microbiol.">
        <title>Complete genome sequence of Corynebacterium casei LMG S-19264T (=DSM 44701T), isolated from a smear-ripened cheese.</title>
        <authorList>
            <consortium name="US DOE Joint Genome Institute (JGI-PGF)"/>
            <person name="Walter F."/>
            <person name="Albersmeier A."/>
            <person name="Kalinowski J."/>
            <person name="Ruckert C."/>
        </authorList>
    </citation>
    <scope>NUCLEOTIDE SEQUENCE</scope>
    <source>
        <strain evidence="3">VKM B-2555</strain>
    </source>
</reference>
<name>A0A9W6JGG5_9HYPH</name>
<dbReference type="InterPro" id="IPR006076">
    <property type="entry name" value="FAD-dep_OxRdtase"/>
</dbReference>
<dbReference type="Gene3D" id="3.30.9.10">
    <property type="entry name" value="D-Amino Acid Oxidase, subunit A, domain 2"/>
    <property type="match status" value="1"/>
</dbReference>
<evidence type="ECO:0000256" key="1">
    <source>
        <dbReference type="ARBA" id="ARBA00023002"/>
    </source>
</evidence>
<sequence length="346" mass="35045">MLAAAIARAAALDGRSVALLAPAGICATSPERVWPVIRTSAPDPNRSALQADAPARAAKLARTLPLSPGLDRVGSLTLAGRERDLDALTREAADAQTLGLDVWLDAPQAAAALSPALAGVTPPPALNDPAAVTVYADALALGLAIAAEAAGAAVFAHTPVEALARDDAAVTGVALQGRAIRAGAVVLADDHSAIRLVREGRGRLSLTREERSALTLDSDTAFGPALVQDDLLAAQDGGGAVLLSAADAPERVALRAEALLPRLRAARIRAIENVTSWTGVDGRPQIGAAELPGLWLALGFGRDALSPALAVADHLAAALAGDALSPALAPFAPTRRAALRLLEAAQ</sequence>
<dbReference type="GO" id="GO:0016491">
    <property type="term" value="F:oxidoreductase activity"/>
    <property type="evidence" value="ECO:0007669"/>
    <property type="project" value="UniProtKB-KW"/>
</dbReference>
<evidence type="ECO:0000259" key="2">
    <source>
        <dbReference type="Pfam" id="PF01266"/>
    </source>
</evidence>
<gene>
    <name evidence="3" type="ORF">GCM10008171_12350</name>
</gene>
<keyword evidence="1" id="KW-0560">Oxidoreductase</keyword>
<dbReference type="GO" id="GO:0005737">
    <property type="term" value="C:cytoplasm"/>
    <property type="evidence" value="ECO:0007669"/>
    <property type="project" value="TreeGrafter"/>
</dbReference>
<evidence type="ECO:0000313" key="3">
    <source>
        <dbReference type="EMBL" id="GLK75981.1"/>
    </source>
</evidence>
<dbReference type="SUPFAM" id="SSF51905">
    <property type="entry name" value="FAD/NAD(P)-binding domain"/>
    <property type="match status" value="1"/>
</dbReference>
<feature type="domain" description="FAD dependent oxidoreductase" evidence="2">
    <location>
        <begin position="4"/>
        <end position="317"/>
    </location>
</feature>
<evidence type="ECO:0000313" key="4">
    <source>
        <dbReference type="Proteomes" id="UP001143364"/>
    </source>
</evidence>
<comment type="caution">
    <text evidence="3">The sequence shown here is derived from an EMBL/GenBank/DDBJ whole genome shotgun (WGS) entry which is preliminary data.</text>
</comment>